<evidence type="ECO:0000256" key="1">
    <source>
        <dbReference type="SAM" id="SignalP"/>
    </source>
</evidence>
<evidence type="ECO:0000313" key="3">
    <source>
        <dbReference type="Proteomes" id="UP000615755"/>
    </source>
</evidence>
<keyword evidence="1" id="KW-0732">Signal</keyword>
<proteinExistence type="predicted"/>
<organism evidence="2 3">
    <name type="scientific">Pseudoalteromonas aurantia 208</name>
    <dbReference type="NCBI Taxonomy" id="1314867"/>
    <lineage>
        <taxon>Bacteria</taxon>
        <taxon>Pseudomonadati</taxon>
        <taxon>Pseudomonadota</taxon>
        <taxon>Gammaproteobacteria</taxon>
        <taxon>Alteromonadales</taxon>
        <taxon>Pseudoalteromonadaceae</taxon>
        <taxon>Pseudoalteromonas</taxon>
    </lineage>
</organism>
<dbReference type="Proteomes" id="UP000615755">
    <property type="component" value="Unassembled WGS sequence"/>
</dbReference>
<evidence type="ECO:0008006" key="4">
    <source>
        <dbReference type="Google" id="ProtNLM"/>
    </source>
</evidence>
<accession>A0ABR9ECM9</accession>
<dbReference type="RefSeq" id="WP_192507790.1">
    <property type="nucleotide sequence ID" value="NZ_AQGV01000012.1"/>
</dbReference>
<feature type="chain" id="PRO_5047485284" description="PrcB C-terminal domain-containing protein" evidence="1">
    <location>
        <begin position="20"/>
        <end position="147"/>
    </location>
</feature>
<feature type="signal peptide" evidence="1">
    <location>
        <begin position="1"/>
        <end position="19"/>
    </location>
</feature>
<evidence type="ECO:0000313" key="2">
    <source>
        <dbReference type="EMBL" id="MBE0368522.1"/>
    </source>
</evidence>
<dbReference type="EMBL" id="AQGV01000012">
    <property type="protein sequence ID" value="MBE0368522.1"/>
    <property type="molecule type" value="Genomic_DNA"/>
</dbReference>
<sequence length="147" mass="16548">MLKLWFCVLAVLSFVSACSDPTAIIHESSEKSESLSKIENCIRQSPCLHSNEVRLWYSSNVIKGEEEVGVTLELPQGNTIDSAFLAGEDMNMGYIPVFFEQQENGVFYATTMVGLCTTRLMQWKLTIKIVNSKKQEQSLAFPLYVIL</sequence>
<dbReference type="PROSITE" id="PS51257">
    <property type="entry name" value="PROKAR_LIPOPROTEIN"/>
    <property type="match status" value="1"/>
</dbReference>
<reference evidence="2 3" key="1">
    <citation type="submission" date="2015-03" db="EMBL/GenBank/DDBJ databases">
        <title>Genome sequence of Pseudoalteromonas aurantia.</title>
        <authorList>
            <person name="Xie B.-B."/>
            <person name="Rong J.-C."/>
            <person name="Qin Q.-L."/>
            <person name="Zhang Y.-Z."/>
        </authorList>
    </citation>
    <scope>NUCLEOTIDE SEQUENCE [LARGE SCALE GENOMIC DNA]</scope>
    <source>
        <strain evidence="2 3">208</strain>
    </source>
</reference>
<keyword evidence="3" id="KW-1185">Reference proteome</keyword>
<protein>
    <recommendedName>
        <fullName evidence="4">PrcB C-terminal domain-containing protein</fullName>
    </recommendedName>
</protein>
<comment type="caution">
    <text evidence="2">The sequence shown here is derived from an EMBL/GenBank/DDBJ whole genome shotgun (WGS) entry which is preliminary data.</text>
</comment>
<name>A0ABR9ECM9_9GAMM</name>
<gene>
    <name evidence="2" type="ORF">PAUR_a2143</name>
</gene>